<reference evidence="2" key="2">
    <citation type="journal article" date="2020" name="Data Brief">
        <title>Transcriptome dataset of Babesia bovis life stages within vertebrate and invertebrate hosts.</title>
        <authorList>
            <person name="Ueti M.W."/>
            <person name="Johnson W.C."/>
            <person name="Kappmeyer L.S."/>
            <person name="Herndon D.R."/>
            <person name="Mousel M.R."/>
            <person name="Reif K.E."/>
            <person name="Taus N.S."/>
            <person name="Ifeonu O.O."/>
            <person name="Silva J.C."/>
            <person name="Suarez C.E."/>
            <person name="Brayton K.A."/>
        </authorList>
    </citation>
    <scope>NUCLEOTIDE SEQUENCE [LARGE SCALE GENOMIC DNA]</scope>
</reference>
<dbReference type="Proteomes" id="UP000002173">
    <property type="component" value="Unassembled WGS sequence"/>
</dbReference>
<dbReference type="KEGG" id="bbo:BBOV_IV007870"/>
<dbReference type="GeneID" id="5478943"/>
<accession>A7ARH2</accession>
<reference evidence="1 2" key="1">
    <citation type="journal article" date="2007" name="PLoS Pathog.">
        <title>Genome sequence of Babesia bovis and comparative analysis of apicomplexan hemoprotozoa.</title>
        <authorList>
            <person name="Brayton K.A."/>
            <person name="Lau A.O.T."/>
            <person name="Herndon D.R."/>
            <person name="Hannick L."/>
            <person name="Kappmeyer L.S."/>
            <person name="Berens S.J."/>
            <person name="Bidwell S.L."/>
            <person name="Brown W.C."/>
            <person name="Crabtree J."/>
            <person name="Fadrosh D."/>
            <person name="Feldblum T."/>
            <person name="Forberger H.A."/>
            <person name="Haas B.J."/>
            <person name="Howell J.M."/>
            <person name="Khouri H."/>
            <person name="Koo H."/>
            <person name="Mann D.J."/>
            <person name="Norimine J."/>
            <person name="Paulsen I.T."/>
            <person name="Radune D."/>
            <person name="Ren Q."/>
            <person name="Smith R.K. Jr."/>
            <person name="Suarez C.E."/>
            <person name="White O."/>
            <person name="Wortman J.R."/>
            <person name="Knowles D.P. Jr."/>
            <person name="McElwain T.F."/>
            <person name="Nene V.M."/>
        </authorList>
    </citation>
    <scope>NUCLEOTIDE SEQUENCE [LARGE SCALE GENOMIC DNA]</scope>
    <source>
        <strain evidence="1">T2Bo</strain>
    </source>
</reference>
<protein>
    <submittedName>
        <fullName evidence="1">Uncharacterized protein</fullName>
    </submittedName>
</protein>
<evidence type="ECO:0000313" key="2">
    <source>
        <dbReference type="Proteomes" id="UP000002173"/>
    </source>
</evidence>
<evidence type="ECO:0000313" key="1">
    <source>
        <dbReference type="EMBL" id="EDO07141.1"/>
    </source>
</evidence>
<keyword evidence="2" id="KW-1185">Reference proteome</keyword>
<name>A7ARH2_BABBO</name>
<organism evidence="1 2">
    <name type="scientific">Babesia bovis</name>
    <dbReference type="NCBI Taxonomy" id="5865"/>
    <lineage>
        <taxon>Eukaryota</taxon>
        <taxon>Sar</taxon>
        <taxon>Alveolata</taxon>
        <taxon>Apicomplexa</taxon>
        <taxon>Aconoidasida</taxon>
        <taxon>Piroplasmida</taxon>
        <taxon>Babesiidae</taxon>
        <taxon>Babesia</taxon>
    </lineage>
</organism>
<dbReference type="AlphaFoldDB" id="A7ARH2"/>
<dbReference type="InParanoid" id="A7ARH2"/>
<dbReference type="eggNOG" id="ENOG502TN0M">
    <property type="taxonomic scope" value="Eukaryota"/>
</dbReference>
<dbReference type="EMBL" id="AAXT01000002">
    <property type="protein sequence ID" value="EDO07141.1"/>
    <property type="molecule type" value="Genomic_DNA"/>
</dbReference>
<dbReference type="OMA" id="PFKACRG"/>
<dbReference type="VEuPathDB" id="PiroplasmaDB:BBOV_IV007870"/>
<proteinExistence type="predicted"/>
<comment type="caution">
    <text evidence="1">The sequence shown here is derived from an EMBL/GenBank/DDBJ whole genome shotgun (WGS) entry which is preliminary data.</text>
</comment>
<sequence>MSRAAKGRPFKAHMMGENNYGEWEGELVECRVDLPCVKNSPSNCDIGRHHEAYRNPHSAGNNSTKMEHMTSMHKGTSNVDTYLPSSNGLHSYQIDPLFNSQDAINGFVTRRNQRQLQQSMKIKTSTSFHKEKEMIVEVSTDKGIASAFTKFLDNYKPYGKDGLKRRNVVSKKPSSPAESFWNSKDIKMCSPFKACRGLTPEKYESVGPTYATTKQDTVNMPIATHFPIHGLFIVDADPDVDQDILCYEHLFKAELDLFIERGECVDIGDMDEWLHQAGLTIPQILLHRTSYRRLVRLNSKYFGKRIYPYNGELDTLNVDGFHPFDVNNNTLEPFNDTPSVNVDAAKVNKRRPCITVTTGQTHIANWTTQSDIYGQSKPSVQHFFEEKKRKTNKPPSSPFILSNVWSLFGVHTNGHSTPKSIGWTVSDTEMHTASSDNSGRLCLMERQEGSMYNTSQVDESNEYTVVSVHQRNFILKILLRFPFLDLKKLGLTTL</sequence>
<gene>
    <name evidence="1" type="ORF">BBOV_IV007870</name>
</gene>
<reference evidence="2" key="3">
    <citation type="journal article" date="2021" name="Int. J. Parasitol.">
        <title>Comparative analysis of gene expression between Babesia bovis blood stages and kinetes allowed by improved genome annotation.</title>
        <authorList>
            <person name="Ueti M.W."/>
            <person name="Johnson W.C."/>
            <person name="Kappmeyer L.S."/>
            <person name="Herndon D.R."/>
            <person name="Mousel M.R."/>
            <person name="Reif K.E."/>
            <person name="Taus N.S."/>
            <person name="Ifeonu O.O."/>
            <person name="Silva J.C."/>
            <person name="Suarez C.E."/>
            <person name="Brayton K.A."/>
        </authorList>
    </citation>
    <scope>NUCLEOTIDE SEQUENCE [LARGE SCALE GENOMIC DNA]</scope>
</reference>